<feature type="repeat" description="Hemopexin" evidence="1">
    <location>
        <begin position="92"/>
        <end position="143"/>
    </location>
</feature>
<evidence type="ECO:0000313" key="3">
    <source>
        <dbReference type="Proteomes" id="UP001208570"/>
    </source>
</evidence>
<evidence type="ECO:0000256" key="1">
    <source>
        <dbReference type="PROSITE-ProRule" id="PRU01011"/>
    </source>
</evidence>
<dbReference type="InterPro" id="IPR036375">
    <property type="entry name" value="Hemopexin-like_dom_sf"/>
</dbReference>
<name>A0AAD9MUI2_9ANNE</name>
<dbReference type="EMBL" id="JAODUP010000618">
    <property type="protein sequence ID" value="KAK2146287.1"/>
    <property type="molecule type" value="Genomic_DNA"/>
</dbReference>
<organism evidence="2 3">
    <name type="scientific">Paralvinella palmiformis</name>
    <dbReference type="NCBI Taxonomy" id="53620"/>
    <lineage>
        <taxon>Eukaryota</taxon>
        <taxon>Metazoa</taxon>
        <taxon>Spiralia</taxon>
        <taxon>Lophotrochozoa</taxon>
        <taxon>Annelida</taxon>
        <taxon>Polychaeta</taxon>
        <taxon>Sedentaria</taxon>
        <taxon>Canalipalpata</taxon>
        <taxon>Terebellida</taxon>
        <taxon>Terebelliformia</taxon>
        <taxon>Alvinellidae</taxon>
        <taxon>Paralvinella</taxon>
    </lineage>
</organism>
<sequence length="183" mass="20851">MNNIVEQGAQYCNSKMDIVGDRDIDPDGDRFTSGPPDGAVGYIRSNMADCRYYLFKGHLVYCYKHKNDEPWMTPCTYWTSKTIQTRFGDGIPPNIDDVFGNFNNNHDFYFIKGNLVYLSTGDNTVGSLAPGYPKNVHDLHPNFICHITGVQLGMNAGDYFYTRGKNIYKETNGVVYYKKYLCN</sequence>
<dbReference type="AlphaFoldDB" id="A0AAD9MUI2"/>
<protein>
    <submittedName>
        <fullName evidence="2">Uncharacterized protein</fullName>
    </submittedName>
</protein>
<proteinExistence type="predicted"/>
<comment type="caution">
    <text evidence="2">The sequence shown here is derived from an EMBL/GenBank/DDBJ whole genome shotgun (WGS) entry which is preliminary data.</text>
</comment>
<reference evidence="2" key="1">
    <citation type="journal article" date="2023" name="Mol. Biol. Evol.">
        <title>Third-Generation Sequencing Reveals the Adaptive Role of the Epigenome in Three Deep-Sea Polychaetes.</title>
        <authorList>
            <person name="Perez M."/>
            <person name="Aroh O."/>
            <person name="Sun Y."/>
            <person name="Lan Y."/>
            <person name="Juniper S.K."/>
            <person name="Young C.R."/>
            <person name="Angers B."/>
            <person name="Qian P.Y."/>
        </authorList>
    </citation>
    <scope>NUCLEOTIDE SEQUENCE</scope>
    <source>
        <strain evidence="2">P08H-3</strain>
    </source>
</reference>
<accession>A0AAD9MUI2</accession>
<keyword evidence="3" id="KW-1185">Reference proteome</keyword>
<gene>
    <name evidence="2" type="ORF">LSH36_618g01024</name>
</gene>
<dbReference type="Gene3D" id="2.110.10.10">
    <property type="entry name" value="Hemopexin-like domain"/>
    <property type="match status" value="1"/>
</dbReference>
<dbReference type="Proteomes" id="UP001208570">
    <property type="component" value="Unassembled WGS sequence"/>
</dbReference>
<dbReference type="InterPro" id="IPR018487">
    <property type="entry name" value="Hemopexin-like_repeat"/>
</dbReference>
<dbReference type="PROSITE" id="PS51642">
    <property type="entry name" value="HEMOPEXIN_2"/>
    <property type="match status" value="1"/>
</dbReference>
<dbReference type="SUPFAM" id="SSF50923">
    <property type="entry name" value="Hemopexin-like domain"/>
    <property type="match status" value="1"/>
</dbReference>
<evidence type="ECO:0000313" key="2">
    <source>
        <dbReference type="EMBL" id="KAK2146287.1"/>
    </source>
</evidence>